<name>A0ABW5PB51_9BACL</name>
<dbReference type="EMBL" id="JBHUME010000002">
    <property type="protein sequence ID" value="MFD2611497.1"/>
    <property type="molecule type" value="Genomic_DNA"/>
</dbReference>
<keyword evidence="1" id="KW-0472">Membrane</keyword>
<keyword evidence="3" id="KW-1185">Reference proteome</keyword>
<protein>
    <submittedName>
        <fullName evidence="2">Uncharacterized protein</fullName>
    </submittedName>
</protein>
<evidence type="ECO:0000313" key="2">
    <source>
        <dbReference type="EMBL" id="MFD2611497.1"/>
    </source>
</evidence>
<keyword evidence="1" id="KW-0812">Transmembrane</keyword>
<keyword evidence="1" id="KW-1133">Transmembrane helix</keyword>
<sequence>MVYTVLHFMKDHWLPIALITGVIAALLFIYRNRIQLFFLE</sequence>
<evidence type="ECO:0000256" key="1">
    <source>
        <dbReference type="SAM" id="Phobius"/>
    </source>
</evidence>
<accession>A0ABW5PB51</accession>
<comment type="caution">
    <text evidence="2">The sequence shown here is derived from an EMBL/GenBank/DDBJ whole genome shotgun (WGS) entry which is preliminary data.</text>
</comment>
<proteinExistence type="predicted"/>
<organism evidence="2 3">
    <name type="scientific">Paenibacillus gansuensis</name>
    <dbReference type="NCBI Taxonomy" id="306542"/>
    <lineage>
        <taxon>Bacteria</taxon>
        <taxon>Bacillati</taxon>
        <taxon>Bacillota</taxon>
        <taxon>Bacilli</taxon>
        <taxon>Bacillales</taxon>
        <taxon>Paenibacillaceae</taxon>
        <taxon>Paenibacillus</taxon>
    </lineage>
</organism>
<dbReference type="RefSeq" id="WP_377600157.1">
    <property type="nucleotide sequence ID" value="NZ_JBHUME010000002.1"/>
</dbReference>
<gene>
    <name evidence="2" type="ORF">ACFSUF_03565</name>
</gene>
<reference evidence="3" key="1">
    <citation type="journal article" date="2019" name="Int. J. Syst. Evol. Microbiol.">
        <title>The Global Catalogue of Microorganisms (GCM) 10K type strain sequencing project: providing services to taxonomists for standard genome sequencing and annotation.</title>
        <authorList>
            <consortium name="The Broad Institute Genomics Platform"/>
            <consortium name="The Broad Institute Genome Sequencing Center for Infectious Disease"/>
            <person name="Wu L."/>
            <person name="Ma J."/>
        </authorList>
    </citation>
    <scope>NUCLEOTIDE SEQUENCE [LARGE SCALE GENOMIC DNA]</scope>
    <source>
        <strain evidence="3">KCTC 3950</strain>
    </source>
</reference>
<feature type="transmembrane region" description="Helical" evidence="1">
    <location>
        <begin position="12"/>
        <end position="30"/>
    </location>
</feature>
<dbReference type="Proteomes" id="UP001597541">
    <property type="component" value="Unassembled WGS sequence"/>
</dbReference>
<evidence type="ECO:0000313" key="3">
    <source>
        <dbReference type="Proteomes" id="UP001597541"/>
    </source>
</evidence>